<dbReference type="RefSeq" id="WP_135984543.1">
    <property type="nucleotide sequence ID" value="NZ_JAASQM010000004.1"/>
</dbReference>
<accession>A0A4S1WGL3</accession>
<evidence type="ECO:0000256" key="1">
    <source>
        <dbReference type="SAM" id="SignalP"/>
    </source>
</evidence>
<comment type="caution">
    <text evidence="2">The sequence shown here is derived from an EMBL/GenBank/DDBJ whole genome shotgun (WGS) entry which is preliminary data.</text>
</comment>
<keyword evidence="1" id="KW-0732">Signal</keyword>
<keyword evidence="3" id="KW-1185">Reference proteome</keyword>
<dbReference type="AlphaFoldDB" id="A0A4S1WGL3"/>
<dbReference type="EMBL" id="SRXU01000004">
    <property type="protein sequence ID" value="TGX42248.1"/>
    <property type="molecule type" value="Genomic_DNA"/>
</dbReference>
<dbReference type="OrthoDB" id="9944636at2"/>
<evidence type="ECO:0000313" key="2">
    <source>
        <dbReference type="EMBL" id="TGX42248.1"/>
    </source>
</evidence>
<feature type="signal peptide" evidence="1">
    <location>
        <begin position="1"/>
        <end position="17"/>
    </location>
</feature>
<evidence type="ECO:0000313" key="3">
    <source>
        <dbReference type="Proteomes" id="UP000309848"/>
    </source>
</evidence>
<sequence length="128" mass="13711">MFPALVTAMILSLPAAAGTGQAAGFHRDTPQVATESAKPGGRQVRVSRESLAIAACRTRAARLGEATYKDLRLAGFRTYLVTGSIVPNRAEQRRGGIGPWSFRCTVRGEGEIVRFDAGPARRSADRKP</sequence>
<protein>
    <submittedName>
        <fullName evidence="2">Uncharacterized protein</fullName>
    </submittedName>
</protein>
<reference evidence="2 3" key="1">
    <citation type="submission" date="2019-04" db="EMBL/GenBank/DDBJ databases">
        <title>Sphingomonas psychrotolerans sp. nov., isolated from soil in the Tianshan Mountains, Xinjiang, China.</title>
        <authorList>
            <person name="Luo Y."/>
            <person name="Sheng H."/>
        </authorList>
    </citation>
    <scope>NUCLEOTIDE SEQUENCE [LARGE SCALE GENOMIC DNA]</scope>
    <source>
        <strain evidence="2 3">KIS18-15</strain>
    </source>
</reference>
<name>A0A4S1WGL3_9SPHN</name>
<proteinExistence type="predicted"/>
<organism evidence="2 3">
    <name type="scientific">Sphingomonas naasensis</name>
    <dbReference type="NCBI Taxonomy" id="1344951"/>
    <lineage>
        <taxon>Bacteria</taxon>
        <taxon>Pseudomonadati</taxon>
        <taxon>Pseudomonadota</taxon>
        <taxon>Alphaproteobacteria</taxon>
        <taxon>Sphingomonadales</taxon>
        <taxon>Sphingomonadaceae</taxon>
        <taxon>Sphingomonas</taxon>
    </lineage>
</organism>
<dbReference type="Proteomes" id="UP000309848">
    <property type="component" value="Unassembled WGS sequence"/>
</dbReference>
<gene>
    <name evidence="2" type="ORF">E5A74_10340</name>
</gene>
<feature type="chain" id="PRO_5020755790" evidence="1">
    <location>
        <begin position="18"/>
        <end position="128"/>
    </location>
</feature>